<dbReference type="CDD" id="cd02570">
    <property type="entry name" value="PseudoU_synth_EcTruA"/>
    <property type="match status" value="1"/>
</dbReference>
<dbReference type="EC" id="5.4.99.12" evidence="4"/>
<dbReference type="FunFam" id="3.30.70.580:FF:000001">
    <property type="entry name" value="tRNA pseudouridine synthase A"/>
    <property type="match status" value="1"/>
</dbReference>
<comment type="subunit">
    <text evidence="4">Homodimer.</text>
</comment>
<evidence type="ECO:0000256" key="7">
    <source>
        <dbReference type="RuleBase" id="RU003792"/>
    </source>
</evidence>
<dbReference type="Pfam" id="PF01416">
    <property type="entry name" value="PseudoU_synth_1"/>
    <property type="match status" value="1"/>
</dbReference>
<protein>
    <recommendedName>
        <fullName evidence="4">tRNA pseudouridine synthase A</fullName>
        <ecNumber evidence="4">5.4.99.12</ecNumber>
    </recommendedName>
    <alternativeName>
        <fullName evidence="4">tRNA pseudouridine(38-40) synthase</fullName>
    </alternativeName>
    <alternativeName>
        <fullName evidence="4">tRNA pseudouridylate synthase I</fullName>
    </alternativeName>
    <alternativeName>
        <fullName evidence="4">tRNA-uridine isomerase I</fullName>
    </alternativeName>
</protein>
<dbReference type="AlphaFoldDB" id="A0A451A245"/>
<evidence type="ECO:0000256" key="5">
    <source>
        <dbReference type="PIRSR" id="PIRSR001430-1"/>
    </source>
</evidence>
<dbReference type="InterPro" id="IPR001406">
    <property type="entry name" value="PsdUridine_synth_TruA"/>
</dbReference>
<dbReference type="Gene3D" id="3.30.70.580">
    <property type="entry name" value="Pseudouridine synthase I, catalytic domain, N-terminal subdomain"/>
    <property type="match status" value="1"/>
</dbReference>
<feature type="active site" description="Nucleophile" evidence="4 5">
    <location>
        <position position="22"/>
    </location>
</feature>
<keyword evidence="3 4" id="KW-0413">Isomerase</keyword>
<proteinExistence type="inferred from homology"/>
<evidence type="ECO:0000256" key="6">
    <source>
        <dbReference type="PIRSR" id="PIRSR001430-2"/>
    </source>
</evidence>
<comment type="function">
    <text evidence="4">Formation of pseudouridine at positions 38, 39 and 40 in the anticodon stem and loop of transfer RNAs.</text>
</comment>
<organism evidence="9">
    <name type="scientific">Candidatus Kentrum sp. TUN</name>
    <dbReference type="NCBI Taxonomy" id="2126343"/>
    <lineage>
        <taxon>Bacteria</taxon>
        <taxon>Pseudomonadati</taxon>
        <taxon>Pseudomonadota</taxon>
        <taxon>Gammaproteobacteria</taxon>
        <taxon>Candidatus Kentrum</taxon>
    </lineage>
</organism>
<dbReference type="EMBL" id="CAADFX010000116">
    <property type="protein sequence ID" value="VFK60113.1"/>
    <property type="molecule type" value="Genomic_DNA"/>
</dbReference>
<dbReference type="InterPro" id="IPR020095">
    <property type="entry name" value="PsdUridine_synth_TruA_C"/>
</dbReference>
<reference evidence="9" key="1">
    <citation type="submission" date="2019-02" db="EMBL/GenBank/DDBJ databases">
        <authorList>
            <person name="Gruber-Vodicka R. H."/>
            <person name="Seah K. B. B."/>
        </authorList>
    </citation>
    <scope>NUCLEOTIDE SEQUENCE</scope>
    <source>
        <strain evidence="9">BECK_BY1</strain>
    </source>
</reference>
<comment type="caution">
    <text evidence="4">Lacks conserved residue(s) required for the propagation of feature annotation.</text>
</comment>
<sequence>MEEALSKVANSFVHVICAGRTDAGVHAQGQVIHFETNIVRESRAWIYGTNANLPRDVSILWAWNVPDEFHARFSARSRHYRYQILNRAIRPALLRNRFTWECRTLSIDRMQAAGNYLIGEHDFSAFRTSACQAVSPVRTIHHLQIIRYGEYIYIDVIANAFLHHMVRNIAGVLIAIGLKKQEPEWANQVLATRDRTQGGVTAPASGLYLLGVEYPRHFRIPRISSIPAVSAF</sequence>
<dbReference type="InterPro" id="IPR020094">
    <property type="entry name" value="TruA/RsuA/RluB/E/F_N"/>
</dbReference>
<keyword evidence="2 4" id="KW-0819">tRNA processing</keyword>
<dbReference type="HAMAP" id="MF_00171">
    <property type="entry name" value="TruA"/>
    <property type="match status" value="1"/>
</dbReference>
<dbReference type="GO" id="GO:0003723">
    <property type="term" value="F:RNA binding"/>
    <property type="evidence" value="ECO:0007669"/>
    <property type="project" value="InterPro"/>
</dbReference>
<name>A0A451A245_9GAMM</name>
<dbReference type="NCBIfam" id="TIGR00071">
    <property type="entry name" value="hisT_truA"/>
    <property type="match status" value="1"/>
</dbReference>
<accession>A0A451A245</accession>
<dbReference type="PANTHER" id="PTHR11142:SF0">
    <property type="entry name" value="TRNA PSEUDOURIDINE SYNTHASE-LIKE 1"/>
    <property type="match status" value="1"/>
</dbReference>
<dbReference type="InterPro" id="IPR020103">
    <property type="entry name" value="PsdUridine_synth_cat_dom_sf"/>
</dbReference>
<evidence type="ECO:0000256" key="1">
    <source>
        <dbReference type="ARBA" id="ARBA00009375"/>
    </source>
</evidence>
<gene>
    <name evidence="4" type="primary">truA</name>
    <name evidence="9" type="ORF">BECKTUN1418D_GA0071000_11168</name>
</gene>
<dbReference type="GO" id="GO:0160147">
    <property type="term" value="F:tRNA pseudouridine(38-40) synthase activity"/>
    <property type="evidence" value="ECO:0007669"/>
    <property type="project" value="UniProtKB-EC"/>
</dbReference>
<dbReference type="SUPFAM" id="SSF55120">
    <property type="entry name" value="Pseudouridine synthase"/>
    <property type="match status" value="1"/>
</dbReference>
<comment type="catalytic activity">
    <reaction evidence="4 7">
        <text>uridine(38/39/40) in tRNA = pseudouridine(38/39/40) in tRNA</text>
        <dbReference type="Rhea" id="RHEA:22376"/>
        <dbReference type="Rhea" id="RHEA-COMP:10085"/>
        <dbReference type="Rhea" id="RHEA-COMP:10087"/>
        <dbReference type="ChEBI" id="CHEBI:65314"/>
        <dbReference type="ChEBI" id="CHEBI:65315"/>
        <dbReference type="EC" id="5.4.99.12"/>
    </reaction>
</comment>
<dbReference type="Gene3D" id="3.30.70.660">
    <property type="entry name" value="Pseudouridine synthase I, catalytic domain, C-terminal subdomain"/>
    <property type="match status" value="1"/>
</dbReference>
<dbReference type="GO" id="GO:0031119">
    <property type="term" value="P:tRNA pseudouridine synthesis"/>
    <property type="evidence" value="ECO:0007669"/>
    <property type="project" value="UniProtKB-UniRule"/>
</dbReference>
<comment type="similarity">
    <text evidence="1 4 7">Belongs to the tRNA pseudouridine synthase TruA family.</text>
</comment>
<dbReference type="PANTHER" id="PTHR11142">
    <property type="entry name" value="PSEUDOURIDYLATE SYNTHASE"/>
    <property type="match status" value="1"/>
</dbReference>
<evidence type="ECO:0000256" key="3">
    <source>
        <dbReference type="ARBA" id="ARBA00023235"/>
    </source>
</evidence>
<evidence type="ECO:0000259" key="8">
    <source>
        <dbReference type="Pfam" id="PF01416"/>
    </source>
</evidence>
<dbReference type="InterPro" id="IPR020097">
    <property type="entry name" value="PsdUridine_synth_TruA_a/b_dom"/>
</dbReference>
<evidence type="ECO:0000256" key="2">
    <source>
        <dbReference type="ARBA" id="ARBA00022694"/>
    </source>
</evidence>
<evidence type="ECO:0000313" key="9">
    <source>
        <dbReference type="EMBL" id="VFK60113.1"/>
    </source>
</evidence>
<evidence type="ECO:0000256" key="4">
    <source>
        <dbReference type="HAMAP-Rule" id="MF_00171"/>
    </source>
</evidence>
<feature type="binding site" evidence="4 6">
    <location>
        <position position="80"/>
    </location>
    <ligand>
        <name>substrate</name>
    </ligand>
</feature>
<dbReference type="PIRSF" id="PIRSF001430">
    <property type="entry name" value="tRNA_psdUrid_synth"/>
    <property type="match status" value="1"/>
</dbReference>
<feature type="domain" description="Pseudouridine synthase I TruA alpha/beta" evidence="8">
    <location>
        <begin position="115"/>
        <end position="215"/>
    </location>
</feature>